<dbReference type="InterPro" id="IPR041667">
    <property type="entry name" value="Cupin_8"/>
</dbReference>
<dbReference type="Proteomes" id="UP000745764">
    <property type="component" value="Unassembled WGS sequence"/>
</dbReference>
<dbReference type="SUPFAM" id="SSF51197">
    <property type="entry name" value="Clavaminate synthase-like"/>
    <property type="match status" value="1"/>
</dbReference>
<gene>
    <name evidence="2" type="ORF">AWRI4620_LOCUS7744</name>
</gene>
<accession>A0A9N8PUK9</accession>
<proteinExistence type="predicted"/>
<reference evidence="2" key="1">
    <citation type="submission" date="2020-06" db="EMBL/GenBank/DDBJ databases">
        <authorList>
            <person name="Onetto C."/>
        </authorList>
    </citation>
    <scope>NUCLEOTIDE SEQUENCE</scope>
</reference>
<name>A0A9N8PUK9_9PEZI</name>
<organism evidence="2 3">
    <name type="scientific">Aureobasidium uvarum</name>
    <dbReference type="NCBI Taxonomy" id="2773716"/>
    <lineage>
        <taxon>Eukaryota</taxon>
        <taxon>Fungi</taxon>
        <taxon>Dikarya</taxon>
        <taxon>Ascomycota</taxon>
        <taxon>Pezizomycotina</taxon>
        <taxon>Dothideomycetes</taxon>
        <taxon>Dothideomycetidae</taxon>
        <taxon>Dothideales</taxon>
        <taxon>Saccotheciaceae</taxon>
        <taxon>Aureobasidium</taxon>
    </lineage>
</organism>
<dbReference type="Gene3D" id="2.60.120.10">
    <property type="entry name" value="Jelly Rolls"/>
    <property type="match status" value="1"/>
</dbReference>
<keyword evidence="3" id="KW-1185">Reference proteome</keyword>
<evidence type="ECO:0000313" key="3">
    <source>
        <dbReference type="Proteomes" id="UP000745764"/>
    </source>
</evidence>
<evidence type="ECO:0000259" key="1">
    <source>
        <dbReference type="Pfam" id="PF13621"/>
    </source>
</evidence>
<feature type="domain" description="Cupin-like" evidence="1">
    <location>
        <begin position="42"/>
        <end position="89"/>
    </location>
</feature>
<dbReference type="Pfam" id="PF13621">
    <property type="entry name" value="Cupin_8"/>
    <property type="match status" value="1"/>
</dbReference>
<evidence type="ECO:0000313" key="2">
    <source>
        <dbReference type="EMBL" id="CAD0113489.1"/>
    </source>
</evidence>
<dbReference type="InterPro" id="IPR014710">
    <property type="entry name" value="RmlC-like_jellyroll"/>
</dbReference>
<comment type="caution">
    <text evidence="2">The sequence shown here is derived from an EMBL/GenBank/DDBJ whole genome shotgun (WGS) entry which is preliminary data.</text>
</comment>
<dbReference type="OrthoDB" id="415358at2759"/>
<dbReference type="AlphaFoldDB" id="A0A9N8PUK9"/>
<dbReference type="EMBL" id="CAINUL010000016">
    <property type="protein sequence ID" value="CAD0113489.1"/>
    <property type="molecule type" value="Genomic_DNA"/>
</dbReference>
<sequence length="91" mass="10348">MARSTTQDQAVKLDSAVRELITTYDELNSSLVDELWEEPSALEFMQYVARNRPFVVRKGAEDWTAVQKWDSHYLLNVLGDSLVNVAITPFG</sequence>
<protein>
    <recommendedName>
        <fullName evidence="1">Cupin-like domain-containing protein</fullName>
    </recommendedName>
</protein>